<evidence type="ECO:0000256" key="4">
    <source>
        <dbReference type="SAM" id="Phobius"/>
    </source>
</evidence>
<dbReference type="PANTHER" id="PTHR43280">
    <property type="entry name" value="ARAC-FAMILY TRANSCRIPTIONAL REGULATOR"/>
    <property type="match status" value="1"/>
</dbReference>
<reference evidence="6" key="2">
    <citation type="submission" date="2020-09" db="EMBL/GenBank/DDBJ databases">
        <authorList>
            <person name="Sun Q."/>
            <person name="Zhou Y."/>
        </authorList>
    </citation>
    <scope>NUCLEOTIDE SEQUENCE</scope>
    <source>
        <strain evidence="6">CGMCC 1.12987</strain>
    </source>
</reference>
<evidence type="ECO:0000313" key="7">
    <source>
        <dbReference type="Proteomes" id="UP000644756"/>
    </source>
</evidence>
<dbReference type="Pfam" id="PF12833">
    <property type="entry name" value="HTH_18"/>
    <property type="match status" value="1"/>
</dbReference>
<dbReference type="Proteomes" id="UP000644756">
    <property type="component" value="Unassembled WGS sequence"/>
</dbReference>
<dbReference type="EMBL" id="BMGR01000015">
    <property type="protein sequence ID" value="GGG19471.1"/>
    <property type="molecule type" value="Genomic_DNA"/>
</dbReference>
<evidence type="ECO:0000259" key="5">
    <source>
        <dbReference type="PROSITE" id="PS01124"/>
    </source>
</evidence>
<comment type="caution">
    <text evidence="6">The sequence shown here is derived from an EMBL/GenBank/DDBJ whole genome shotgun (WGS) entry which is preliminary data.</text>
</comment>
<feature type="transmembrane region" description="Helical" evidence="4">
    <location>
        <begin position="12"/>
        <end position="34"/>
    </location>
</feature>
<keyword evidence="1" id="KW-0805">Transcription regulation</keyword>
<keyword evidence="2" id="KW-0238">DNA-binding</keyword>
<evidence type="ECO:0000256" key="3">
    <source>
        <dbReference type="ARBA" id="ARBA00023163"/>
    </source>
</evidence>
<gene>
    <name evidence="6" type="ORF">GCM10010916_40400</name>
</gene>
<dbReference type="GO" id="GO:0043565">
    <property type="term" value="F:sequence-specific DNA binding"/>
    <property type="evidence" value="ECO:0007669"/>
    <property type="project" value="InterPro"/>
</dbReference>
<dbReference type="PROSITE" id="PS01124">
    <property type="entry name" value="HTH_ARAC_FAMILY_2"/>
    <property type="match status" value="1"/>
</dbReference>
<dbReference type="Gene3D" id="1.10.10.60">
    <property type="entry name" value="Homeodomain-like"/>
    <property type="match status" value="2"/>
</dbReference>
<reference evidence="6" key="1">
    <citation type="journal article" date="2014" name="Int. J. Syst. Evol. Microbiol.">
        <title>Complete genome sequence of Corynebacterium casei LMG S-19264T (=DSM 44701T), isolated from a smear-ripened cheese.</title>
        <authorList>
            <consortium name="US DOE Joint Genome Institute (JGI-PGF)"/>
            <person name="Walter F."/>
            <person name="Albersmeier A."/>
            <person name="Kalinowski J."/>
            <person name="Ruckert C."/>
        </authorList>
    </citation>
    <scope>NUCLEOTIDE SEQUENCE</scope>
    <source>
        <strain evidence="6">CGMCC 1.12987</strain>
    </source>
</reference>
<evidence type="ECO:0000256" key="2">
    <source>
        <dbReference type="ARBA" id="ARBA00023125"/>
    </source>
</evidence>
<dbReference type="RefSeq" id="WP_188532877.1">
    <property type="nucleotide sequence ID" value="NZ_BMGR01000015.1"/>
</dbReference>
<dbReference type="PROSITE" id="PS00041">
    <property type="entry name" value="HTH_ARAC_FAMILY_1"/>
    <property type="match status" value="1"/>
</dbReference>
<sequence length="747" mass="87118">MQFIRLLANKSFLQIFFALLLVVLLMFVSNYIVFNNSIDGIYEQVKENNKLVVTNIVQSFDDVFRDINNLVYSVHSLAYNGATDNGSLDMSSVYEMQRDLATLINSSNGNEYMEDVIVFFDNSDLAITKSGTIDFNELFNNKYHHRLYNSVYWRSLSSQTHAMRIYPAEDYVERFTNNLERRRKLIVVAGNNQLSNKNVFIIIDLQKLLRHVRQSTMMQGSSLIVLDQNRNVILSTESNWNLVEMLSGLYLDDGRERTLKQNDYEYNLYKSEYNGFTYIDKVPYQFANIKSVTKANQTILYFTIASAILLSVLLSIYLYKPVREIVLLLGGGYNRRADYRSIQSDIVKIQEENESYRSKMGFVDGELRRGMILDAIDESPMSREFEQRMLEYFADLFEKRFFLMVSLHLQPNGGKDRAVLSTQEVSKLLEHQVKLNWPHAVSFHAGNLRYLVLIALNHKSERTGIIAALRKTVKKPDIMLLNNYFIWAAVSGVYESKTDHWRSAYKDVTDVMMYRNISEKGPVFDIESIRRSVKVYFPFDQFEKLSSSLIHADEAQSIKLVDEIMEENASRDIHYHQFMDVAKMMFYYMVKHLSNNETSTQQFQDMEAAFINKVKHALDYRSVQDELIRIAKYVCEKGKQVPKTKMDQTFIAQYIEKNYMNNLYLDHMAALLETTPKYFSNYFKKTFGVGYVEYLNKVRLSHARKLLKETEMSVAEIGEKTGYLNSSTFTTTFKKYYGISPSEYRKS</sequence>
<dbReference type="InterPro" id="IPR009057">
    <property type="entry name" value="Homeodomain-like_sf"/>
</dbReference>
<dbReference type="AlphaFoldDB" id="A0A917LFJ0"/>
<accession>A0A917LFJ0</accession>
<dbReference type="SUPFAM" id="SSF46689">
    <property type="entry name" value="Homeodomain-like"/>
    <property type="match status" value="2"/>
</dbReference>
<feature type="domain" description="HTH araC/xylS-type" evidence="5">
    <location>
        <begin position="649"/>
        <end position="747"/>
    </location>
</feature>
<dbReference type="InterPro" id="IPR018060">
    <property type="entry name" value="HTH_AraC"/>
</dbReference>
<name>A0A917LFJ0_9BACL</name>
<dbReference type="InterPro" id="IPR018062">
    <property type="entry name" value="HTH_AraC-typ_CS"/>
</dbReference>
<dbReference type="PRINTS" id="PR00032">
    <property type="entry name" value="HTHARAC"/>
</dbReference>
<evidence type="ECO:0000256" key="1">
    <source>
        <dbReference type="ARBA" id="ARBA00023015"/>
    </source>
</evidence>
<keyword evidence="4" id="KW-1133">Transmembrane helix</keyword>
<dbReference type="InterPro" id="IPR020449">
    <property type="entry name" value="Tscrpt_reg_AraC-type_HTH"/>
</dbReference>
<dbReference type="PANTHER" id="PTHR43280:SF2">
    <property type="entry name" value="HTH-TYPE TRANSCRIPTIONAL REGULATOR EXSA"/>
    <property type="match status" value="1"/>
</dbReference>
<dbReference type="GO" id="GO:0003700">
    <property type="term" value="F:DNA-binding transcription factor activity"/>
    <property type="evidence" value="ECO:0007669"/>
    <property type="project" value="InterPro"/>
</dbReference>
<keyword evidence="7" id="KW-1185">Reference proteome</keyword>
<keyword evidence="4" id="KW-0472">Membrane</keyword>
<evidence type="ECO:0000313" key="6">
    <source>
        <dbReference type="EMBL" id="GGG19471.1"/>
    </source>
</evidence>
<feature type="transmembrane region" description="Helical" evidence="4">
    <location>
        <begin position="299"/>
        <end position="319"/>
    </location>
</feature>
<organism evidence="6 7">
    <name type="scientific">Paenibacillus abyssi</name>
    <dbReference type="NCBI Taxonomy" id="1340531"/>
    <lineage>
        <taxon>Bacteria</taxon>
        <taxon>Bacillati</taxon>
        <taxon>Bacillota</taxon>
        <taxon>Bacilli</taxon>
        <taxon>Bacillales</taxon>
        <taxon>Paenibacillaceae</taxon>
        <taxon>Paenibacillus</taxon>
    </lineage>
</organism>
<proteinExistence type="predicted"/>
<dbReference type="SMART" id="SM00342">
    <property type="entry name" value="HTH_ARAC"/>
    <property type="match status" value="1"/>
</dbReference>
<keyword evidence="3" id="KW-0804">Transcription</keyword>
<keyword evidence="4" id="KW-0812">Transmembrane</keyword>
<protein>
    <recommendedName>
        <fullName evidence="5">HTH araC/xylS-type domain-containing protein</fullName>
    </recommendedName>
</protein>